<feature type="chain" id="PRO_5007494424" description="Tail specific protease domain-containing protein" evidence="1">
    <location>
        <begin position="21"/>
        <end position="463"/>
    </location>
</feature>
<keyword evidence="1" id="KW-0732">Signal</keyword>
<dbReference type="RefSeq" id="WP_157883970.1">
    <property type="nucleotide sequence ID" value="NZ_CP012836.1"/>
</dbReference>
<evidence type="ECO:0000259" key="2">
    <source>
        <dbReference type="SMART" id="SM00245"/>
    </source>
</evidence>
<dbReference type="GO" id="GO:0006508">
    <property type="term" value="P:proteolysis"/>
    <property type="evidence" value="ECO:0007669"/>
    <property type="project" value="InterPro"/>
</dbReference>
<feature type="signal peptide" evidence="1">
    <location>
        <begin position="1"/>
        <end position="20"/>
    </location>
</feature>
<reference evidence="3 4" key="2">
    <citation type="journal article" date="2016" name="Genome Announc.">
        <title>Complete Genome Sequence of Algoriphagus sp. Strain M8-2, Isolated from a Brackish Lake.</title>
        <authorList>
            <person name="Muraguchi Y."/>
            <person name="Kushimoto K."/>
            <person name="Ohtsubo Y."/>
            <person name="Suzuki T."/>
            <person name="Dohra H."/>
            <person name="Kimbara K."/>
            <person name="Shintani M."/>
        </authorList>
    </citation>
    <scope>NUCLEOTIDE SEQUENCE [LARGE SCALE GENOMIC DNA]</scope>
    <source>
        <strain evidence="3 4">M8-2</strain>
    </source>
</reference>
<dbReference type="GO" id="GO:0004175">
    <property type="term" value="F:endopeptidase activity"/>
    <property type="evidence" value="ECO:0007669"/>
    <property type="project" value="TreeGrafter"/>
</dbReference>
<proteinExistence type="predicted"/>
<reference evidence="4" key="1">
    <citation type="submission" date="2015-09" db="EMBL/GenBank/DDBJ databases">
        <title>Complete sequence of Algoriphagus sp. M8-2.</title>
        <authorList>
            <person name="Shintani M."/>
        </authorList>
    </citation>
    <scope>NUCLEOTIDE SEQUENCE [LARGE SCALE GENOMIC DNA]</scope>
    <source>
        <strain evidence="4">M8-2</strain>
    </source>
</reference>
<accession>A0A142EN73</accession>
<organism evidence="3 4">
    <name type="scientific">Algoriphagus sanaruensis</name>
    <dbReference type="NCBI Taxonomy" id="1727163"/>
    <lineage>
        <taxon>Bacteria</taxon>
        <taxon>Pseudomonadati</taxon>
        <taxon>Bacteroidota</taxon>
        <taxon>Cytophagia</taxon>
        <taxon>Cytophagales</taxon>
        <taxon>Cyclobacteriaceae</taxon>
        <taxon>Algoriphagus</taxon>
    </lineage>
</organism>
<protein>
    <recommendedName>
        <fullName evidence="2">Tail specific protease domain-containing protein</fullName>
    </recommendedName>
</protein>
<dbReference type="Gene3D" id="3.90.226.10">
    <property type="entry name" value="2-enoyl-CoA Hydratase, Chain A, domain 1"/>
    <property type="match status" value="1"/>
</dbReference>
<dbReference type="OrthoDB" id="5480566at2"/>
<dbReference type="InterPro" id="IPR029045">
    <property type="entry name" value="ClpP/crotonase-like_dom_sf"/>
</dbReference>
<dbReference type="PATRIC" id="fig|1727163.4.peg.1905"/>
<dbReference type="EMBL" id="CP012836">
    <property type="protein sequence ID" value="AMQ56578.1"/>
    <property type="molecule type" value="Genomic_DNA"/>
</dbReference>
<sequence length="463" mass="53149">MKRIFLVPLLLMLRVSPVFSQTLSPEQIQLDLKVFKESLEAFHPELYRYQSQSDFSESFEKLSQKFQQPISQREFYQAMLPVISQVKDGHLKWIVRGKDQYYPFFEQDLFPLRLHIEEEKIRVLHSFGQENVPTLSKVISIDGKPIQEIISILSDNLTFGDGWSQGGYFFQLNRYFSALYSNQFGVSKTYSVELETEGKRQILNLKGVSKAEIEKAFPVTSGPFSFEIRPQEQAGIMKIHRFFTFKGEPDFNRFLKESFQELQDQRVQKLILDLRGNEGGNEKFGIELYRYLALKPFRYYSKVSTQPNQNLEFEVHTSRIFRIANSFSKCDQGDCGFRFSPKRLFKPTQNAFQGELIVLVDGQTFSVSTEFSARVKADHRGRFLGTETAGGAALNSSGFFSIVTLPNSKIDLGIPRLGFHMPDLPSGLDTNRGILPDEKITPSPQEVLDGYDPVLMRALELLK</sequence>
<dbReference type="SMART" id="SM00245">
    <property type="entry name" value="TSPc"/>
    <property type="match status" value="1"/>
</dbReference>
<dbReference type="GO" id="GO:0007165">
    <property type="term" value="P:signal transduction"/>
    <property type="evidence" value="ECO:0007669"/>
    <property type="project" value="TreeGrafter"/>
</dbReference>
<dbReference type="PANTHER" id="PTHR32060">
    <property type="entry name" value="TAIL-SPECIFIC PROTEASE"/>
    <property type="match status" value="1"/>
</dbReference>
<dbReference type="SUPFAM" id="SSF52096">
    <property type="entry name" value="ClpP/crotonase"/>
    <property type="match status" value="1"/>
</dbReference>
<dbReference type="Pfam" id="PF03572">
    <property type="entry name" value="Peptidase_S41"/>
    <property type="match status" value="1"/>
</dbReference>
<dbReference type="InterPro" id="IPR005151">
    <property type="entry name" value="Tail-specific_protease"/>
</dbReference>
<name>A0A142EN73_9BACT</name>
<dbReference type="GO" id="GO:0008236">
    <property type="term" value="F:serine-type peptidase activity"/>
    <property type="evidence" value="ECO:0007669"/>
    <property type="project" value="InterPro"/>
</dbReference>
<dbReference type="Proteomes" id="UP000073816">
    <property type="component" value="Chromosome"/>
</dbReference>
<gene>
    <name evidence="3" type="ORF">AO498_09120</name>
</gene>
<evidence type="ECO:0000256" key="1">
    <source>
        <dbReference type="SAM" id="SignalP"/>
    </source>
</evidence>
<dbReference type="KEGG" id="alm:AO498_09120"/>
<dbReference type="GO" id="GO:0030288">
    <property type="term" value="C:outer membrane-bounded periplasmic space"/>
    <property type="evidence" value="ECO:0007669"/>
    <property type="project" value="TreeGrafter"/>
</dbReference>
<dbReference type="AlphaFoldDB" id="A0A142EN73"/>
<feature type="domain" description="Tail specific protease" evidence="2">
    <location>
        <begin position="221"/>
        <end position="441"/>
    </location>
</feature>
<evidence type="ECO:0000313" key="4">
    <source>
        <dbReference type="Proteomes" id="UP000073816"/>
    </source>
</evidence>
<dbReference type="PANTHER" id="PTHR32060:SF30">
    <property type="entry name" value="CARBOXY-TERMINAL PROCESSING PROTEASE CTPA"/>
    <property type="match status" value="1"/>
</dbReference>
<evidence type="ECO:0000313" key="3">
    <source>
        <dbReference type="EMBL" id="AMQ56578.1"/>
    </source>
</evidence>
<keyword evidence="4" id="KW-1185">Reference proteome</keyword>